<dbReference type="InterPro" id="IPR008928">
    <property type="entry name" value="6-hairpin_glycosidase_sf"/>
</dbReference>
<dbReference type="GO" id="GO:0005975">
    <property type="term" value="P:carbohydrate metabolic process"/>
    <property type="evidence" value="ECO:0007669"/>
    <property type="project" value="InterPro"/>
</dbReference>
<keyword evidence="2" id="KW-0378">Hydrolase</keyword>
<accession>A0A139A8H6</accession>
<evidence type="ECO:0000313" key="3">
    <source>
        <dbReference type="Proteomes" id="UP000070544"/>
    </source>
</evidence>
<dbReference type="InterPro" id="IPR008313">
    <property type="entry name" value="GH125"/>
</dbReference>
<dbReference type="SUPFAM" id="SSF48208">
    <property type="entry name" value="Six-hairpin glycosidases"/>
    <property type="match status" value="1"/>
</dbReference>
<dbReference type="GO" id="GO:0016787">
    <property type="term" value="F:hydrolase activity"/>
    <property type="evidence" value="ECO:0007669"/>
    <property type="project" value="UniProtKB-KW"/>
</dbReference>
<keyword evidence="3" id="KW-1185">Reference proteome</keyword>
<protein>
    <submittedName>
        <fullName evidence="2">Glycoside hydrolase family 125 protein</fullName>
    </submittedName>
</protein>
<dbReference type="AlphaFoldDB" id="A0A139A8H6"/>
<feature type="compositionally biased region" description="Pro residues" evidence="1">
    <location>
        <begin position="7"/>
        <end position="17"/>
    </location>
</feature>
<dbReference type="PANTHER" id="PTHR31047">
    <property type="entry name" value="MEIOTICALLY UP-REGULATED GENE 157 PROTEIN"/>
    <property type="match status" value="1"/>
</dbReference>
<dbReference type="EMBL" id="KQ965782">
    <property type="protein sequence ID" value="KXS13102.1"/>
    <property type="molecule type" value="Genomic_DNA"/>
</dbReference>
<evidence type="ECO:0000256" key="1">
    <source>
        <dbReference type="SAM" id="MobiDB-lite"/>
    </source>
</evidence>
<dbReference type="InterPro" id="IPR012341">
    <property type="entry name" value="6hp_glycosidase-like_sf"/>
</dbReference>
<dbReference type="STRING" id="1344416.A0A139A8H6"/>
<evidence type="ECO:0000313" key="2">
    <source>
        <dbReference type="EMBL" id="KXS13102.1"/>
    </source>
</evidence>
<proteinExistence type="predicted"/>
<gene>
    <name evidence="2" type="ORF">M427DRAFT_100871</name>
</gene>
<organism evidence="2 3">
    <name type="scientific">Gonapodya prolifera (strain JEL478)</name>
    <name type="common">Monoblepharis prolifera</name>
    <dbReference type="NCBI Taxonomy" id="1344416"/>
    <lineage>
        <taxon>Eukaryota</taxon>
        <taxon>Fungi</taxon>
        <taxon>Fungi incertae sedis</taxon>
        <taxon>Chytridiomycota</taxon>
        <taxon>Chytridiomycota incertae sedis</taxon>
        <taxon>Monoblepharidomycetes</taxon>
        <taxon>Monoblepharidales</taxon>
        <taxon>Gonapodyaceae</taxon>
        <taxon>Gonapodya</taxon>
    </lineage>
</organism>
<dbReference type="PIRSF" id="PIRSF028846">
    <property type="entry name" value="UCP028846"/>
    <property type="match status" value="1"/>
</dbReference>
<dbReference type="Gene3D" id="1.50.10.10">
    <property type="match status" value="1"/>
</dbReference>
<dbReference type="Pfam" id="PF06824">
    <property type="entry name" value="Glyco_hydro_125"/>
    <property type="match status" value="1"/>
</dbReference>
<sequence>MNSPSAPSIPVPSARPPPSHRRFVSPAVESHIDAVCARLHNTNLETLFRNSFPNTLDTTVDFCGIDPADGLLDTFLVTGDIPALWLRDSANQVAPYLPLLASGAEDSESLRTLVLGLVYRQAKCVAAFPYANAFKRDGGQKGMWDGDAVTPDVPQGSVVWEAKWEVDSLAAFFKLSNAYHRHKRSSPFIDPAHPIWLAAVERALAVLREQQRGSMEEAELAQPAYRFARLTDRATDTLAMDGGGWPAARCGLVKSAFRPSDDASLLPFPIPANAMLCVELRHLVELLNGVLATWNGETARDYYTQLANAAKEATDLAEEVFEALAKWGVVKEEGEDMFAYEVDGFGNSYFMDDANIPSLLSLPYLGFCSRSDPTYVTTRQRVLSPRNPYFFRGSAGEGVGGPHVGMGWIWPMSIAVRSLTSENADEVRECLHAIVRTQAGTGLVHEAFWKDDPNRFTRSWFAWGCSLVGEMIVDALERFPALFEEGRT</sequence>
<dbReference type="Proteomes" id="UP000070544">
    <property type="component" value="Unassembled WGS sequence"/>
</dbReference>
<name>A0A139A8H6_GONPJ</name>
<dbReference type="PANTHER" id="PTHR31047:SF0">
    <property type="entry name" value="MEIOTICALLY UP-REGULATED GENE 157 PROTEIN"/>
    <property type="match status" value="1"/>
</dbReference>
<feature type="region of interest" description="Disordered" evidence="1">
    <location>
        <begin position="1"/>
        <end position="22"/>
    </location>
</feature>
<dbReference type="OMA" id="WFAWCNS"/>
<dbReference type="SMART" id="SM01149">
    <property type="entry name" value="DUF1237"/>
    <property type="match status" value="1"/>
</dbReference>
<dbReference type="OrthoDB" id="7771656at2759"/>
<reference evidence="2 3" key="1">
    <citation type="journal article" date="2015" name="Genome Biol. Evol.">
        <title>Phylogenomic analyses indicate that early fungi evolved digesting cell walls of algal ancestors of land plants.</title>
        <authorList>
            <person name="Chang Y."/>
            <person name="Wang S."/>
            <person name="Sekimoto S."/>
            <person name="Aerts A.L."/>
            <person name="Choi C."/>
            <person name="Clum A."/>
            <person name="LaButti K.M."/>
            <person name="Lindquist E.A."/>
            <person name="Yee Ngan C."/>
            <person name="Ohm R.A."/>
            <person name="Salamov A.A."/>
            <person name="Grigoriev I.V."/>
            <person name="Spatafora J.W."/>
            <person name="Berbee M.L."/>
        </authorList>
    </citation>
    <scope>NUCLEOTIDE SEQUENCE [LARGE SCALE GENOMIC DNA]</scope>
    <source>
        <strain evidence="2 3">JEL478</strain>
    </source>
</reference>